<organism evidence="1 2">
    <name type="scientific">Oryza meyeriana var. granulata</name>
    <dbReference type="NCBI Taxonomy" id="110450"/>
    <lineage>
        <taxon>Eukaryota</taxon>
        <taxon>Viridiplantae</taxon>
        <taxon>Streptophyta</taxon>
        <taxon>Embryophyta</taxon>
        <taxon>Tracheophyta</taxon>
        <taxon>Spermatophyta</taxon>
        <taxon>Magnoliopsida</taxon>
        <taxon>Liliopsida</taxon>
        <taxon>Poales</taxon>
        <taxon>Poaceae</taxon>
        <taxon>BOP clade</taxon>
        <taxon>Oryzoideae</taxon>
        <taxon>Oryzeae</taxon>
        <taxon>Oryzinae</taxon>
        <taxon>Oryza</taxon>
        <taxon>Oryza meyeriana</taxon>
    </lineage>
</organism>
<evidence type="ECO:0000313" key="2">
    <source>
        <dbReference type="Proteomes" id="UP000479710"/>
    </source>
</evidence>
<name>A0A6G1FCM1_9ORYZ</name>
<keyword evidence="2" id="KW-1185">Reference proteome</keyword>
<evidence type="ECO:0000313" key="1">
    <source>
        <dbReference type="EMBL" id="KAF0934647.1"/>
    </source>
</evidence>
<gene>
    <name evidence="1" type="ORF">E2562_026136</name>
</gene>
<dbReference type="EMBL" id="SPHZ02000001">
    <property type="protein sequence ID" value="KAF0934647.1"/>
    <property type="molecule type" value="Genomic_DNA"/>
</dbReference>
<reference evidence="1 2" key="1">
    <citation type="submission" date="2019-11" db="EMBL/GenBank/DDBJ databases">
        <title>Whole genome sequence of Oryza granulata.</title>
        <authorList>
            <person name="Li W."/>
        </authorList>
    </citation>
    <scope>NUCLEOTIDE SEQUENCE [LARGE SCALE GENOMIC DNA]</scope>
    <source>
        <strain evidence="2">cv. Menghai</strain>
        <tissue evidence="1">Leaf</tissue>
    </source>
</reference>
<dbReference type="Proteomes" id="UP000479710">
    <property type="component" value="Unassembled WGS sequence"/>
</dbReference>
<protein>
    <submittedName>
        <fullName evidence="1">Uncharacterized protein</fullName>
    </submittedName>
</protein>
<comment type="caution">
    <text evidence="1">The sequence shown here is derived from an EMBL/GenBank/DDBJ whole genome shotgun (WGS) entry which is preliminary data.</text>
</comment>
<sequence>MACMEHSTEMKGVRLVVYIKTNGQVPDVVSFDTLPKKIIPFKRGTRMRKCRFKKAKPTISSA</sequence>
<accession>A0A6G1FCM1</accession>
<dbReference type="AlphaFoldDB" id="A0A6G1FCM1"/>
<proteinExistence type="predicted"/>